<organism evidence="2 3">
    <name type="scientific">Scopulibacillus darangshiensis</name>
    <dbReference type="NCBI Taxonomy" id="442528"/>
    <lineage>
        <taxon>Bacteria</taxon>
        <taxon>Bacillati</taxon>
        <taxon>Bacillota</taxon>
        <taxon>Bacilli</taxon>
        <taxon>Bacillales</taxon>
        <taxon>Sporolactobacillaceae</taxon>
        <taxon>Scopulibacillus</taxon>
    </lineage>
</organism>
<feature type="domain" description="PhnB-like" evidence="1">
    <location>
        <begin position="5"/>
        <end position="134"/>
    </location>
</feature>
<evidence type="ECO:0000313" key="3">
    <source>
        <dbReference type="Proteomes" id="UP000295416"/>
    </source>
</evidence>
<gene>
    <name evidence="2" type="ORF">EV207_104105</name>
</gene>
<dbReference type="SUPFAM" id="SSF54593">
    <property type="entry name" value="Glyoxalase/Bleomycin resistance protein/Dihydroxybiphenyl dioxygenase"/>
    <property type="match status" value="1"/>
</dbReference>
<dbReference type="Gene3D" id="3.10.180.10">
    <property type="entry name" value="2,3-Dihydroxybiphenyl 1,2-Dioxygenase, domain 1"/>
    <property type="match status" value="1"/>
</dbReference>
<dbReference type="Pfam" id="PF06983">
    <property type="entry name" value="3-dmu-9_3-mt"/>
    <property type="match status" value="1"/>
</dbReference>
<dbReference type="EMBL" id="SLXK01000004">
    <property type="protein sequence ID" value="TCP30926.1"/>
    <property type="molecule type" value="Genomic_DNA"/>
</dbReference>
<comment type="caution">
    <text evidence="2">The sequence shown here is derived from an EMBL/GenBank/DDBJ whole genome shotgun (WGS) entry which is preliminary data.</text>
</comment>
<protein>
    <submittedName>
        <fullName evidence="2">PhnB protein</fullName>
    </submittedName>
</protein>
<accession>A0A4V2SNF1</accession>
<dbReference type="OrthoDB" id="9795306at2"/>
<evidence type="ECO:0000313" key="2">
    <source>
        <dbReference type="EMBL" id="TCP30926.1"/>
    </source>
</evidence>
<dbReference type="AlphaFoldDB" id="A0A4V2SNF1"/>
<name>A0A4V2SNF1_9BACL</name>
<dbReference type="PANTHER" id="PTHR33990">
    <property type="entry name" value="PROTEIN YJDN-RELATED"/>
    <property type="match status" value="1"/>
</dbReference>
<proteinExistence type="predicted"/>
<keyword evidence="3" id="KW-1185">Reference proteome</keyword>
<dbReference type="InterPro" id="IPR028973">
    <property type="entry name" value="PhnB-like"/>
</dbReference>
<dbReference type="CDD" id="cd06588">
    <property type="entry name" value="PhnB_like"/>
    <property type="match status" value="1"/>
</dbReference>
<dbReference type="InterPro" id="IPR029068">
    <property type="entry name" value="Glyas_Bleomycin-R_OHBP_Dase"/>
</dbReference>
<evidence type="ECO:0000259" key="1">
    <source>
        <dbReference type="Pfam" id="PF06983"/>
    </source>
</evidence>
<dbReference type="Proteomes" id="UP000295416">
    <property type="component" value="Unassembled WGS sequence"/>
</dbReference>
<reference evidence="2 3" key="1">
    <citation type="submission" date="2019-03" db="EMBL/GenBank/DDBJ databases">
        <title>Genomic Encyclopedia of Type Strains, Phase IV (KMG-IV): sequencing the most valuable type-strain genomes for metagenomic binning, comparative biology and taxonomic classification.</title>
        <authorList>
            <person name="Goeker M."/>
        </authorList>
    </citation>
    <scope>NUCLEOTIDE SEQUENCE [LARGE SCALE GENOMIC DNA]</scope>
    <source>
        <strain evidence="2 3">DSM 19377</strain>
    </source>
</reference>
<sequence>MTIRMTPYLMMNGNAKEAIQFYEKALDAKIVSTQTYGEMESPEFPCPLAIRDRISFAEIKVDEAALMFTDTPGPPALKGNQVMICISTGDVEKSKRIFEALREGGRVNCPLEKTPFSPAFGNVTDKFGVTFEIVTESEPK</sequence>
<dbReference type="PANTHER" id="PTHR33990:SF1">
    <property type="entry name" value="PROTEIN YJDN"/>
    <property type="match status" value="1"/>
</dbReference>
<dbReference type="RefSeq" id="WP_132744220.1">
    <property type="nucleotide sequence ID" value="NZ_SLXK01000004.1"/>
</dbReference>